<organism evidence="1 2">
    <name type="scientific">Litoribrevibacter euphylliae</name>
    <dbReference type="NCBI Taxonomy" id="1834034"/>
    <lineage>
        <taxon>Bacteria</taxon>
        <taxon>Pseudomonadati</taxon>
        <taxon>Pseudomonadota</taxon>
        <taxon>Gammaproteobacteria</taxon>
        <taxon>Oceanospirillales</taxon>
        <taxon>Oceanospirillaceae</taxon>
        <taxon>Litoribrevibacter</taxon>
    </lineage>
</organism>
<comment type="caution">
    <text evidence="1">The sequence shown here is derived from an EMBL/GenBank/DDBJ whole genome shotgun (WGS) entry which is preliminary data.</text>
</comment>
<protein>
    <recommendedName>
        <fullName evidence="3">Tetratricopeptide repeat protein</fullName>
    </recommendedName>
</protein>
<dbReference type="RefSeq" id="WP_386722795.1">
    <property type="nucleotide sequence ID" value="NZ_JBHRSZ010000007.1"/>
</dbReference>
<dbReference type="Proteomes" id="UP001595476">
    <property type="component" value="Unassembled WGS sequence"/>
</dbReference>
<dbReference type="InterPro" id="IPR011990">
    <property type="entry name" value="TPR-like_helical_dom_sf"/>
</dbReference>
<dbReference type="Gene3D" id="1.25.40.10">
    <property type="entry name" value="Tetratricopeptide repeat domain"/>
    <property type="match status" value="2"/>
</dbReference>
<accession>A0ABV7HJS3</accession>
<reference evidence="2" key="1">
    <citation type="journal article" date="2019" name="Int. J. Syst. Evol. Microbiol.">
        <title>The Global Catalogue of Microorganisms (GCM) 10K type strain sequencing project: providing services to taxonomists for standard genome sequencing and annotation.</title>
        <authorList>
            <consortium name="The Broad Institute Genomics Platform"/>
            <consortium name="The Broad Institute Genome Sequencing Center for Infectious Disease"/>
            <person name="Wu L."/>
            <person name="Ma J."/>
        </authorList>
    </citation>
    <scope>NUCLEOTIDE SEQUENCE [LARGE SCALE GENOMIC DNA]</scope>
    <source>
        <strain evidence="2">KCTC 52438</strain>
    </source>
</reference>
<evidence type="ECO:0000313" key="1">
    <source>
        <dbReference type="EMBL" id="MFC3152873.1"/>
    </source>
</evidence>
<dbReference type="EMBL" id="JBHRSZ010000007">
    <property type="protein sequence ID" value="MFC3152873.1"/>
    <property type="molecule type" value="Genomic_DNA"/>
</dbReference>
<evidence type="ECO:0008006" key="3">
    <source>
        <dbReference type="Google" id="ProtNLM"/>
    </source>
</evidence>
<sequence length="397" mass="45216">MIQSQSMIRSLVLLLILAFSALTAVEVQAKNSMRPAMYKRIVEIQKGLSPEAPEGSTLVPEVDKKAVRTLIDEFLDHSPNDYEASLVYQYSASLSLLDENYKAAYQDYKKVHELNRLPLKNLLQIEQALGQLAMQNEAWKTAIGHIEQWMKNLSQAQEQLKTEGKLKDPILNEKIIDKDYMMLAQAHNQLEQWPEVVVAIDQALALHAEPVAPESWYRMRLAGLLSQFNALTETKPKSKPWWSLHLQSVQQLQLLVTHFPNMNYWRQLASMYQQAALNAKENSKLSLDSYTQALSTLHSAYVAGYLSTEQDHLWMLRLMVHQGKYHQAGRILEKALKDKVVSDANEHLKMLADVWVMSREYSKAETTLKALIAKSNKASYQETLADVQALLKAKVQG</sequence>
<gene>
    <name evidence="1" type="ORF">ACFOEK_17675</name>
</gene>
<proteinExistence type="predicted"/>
<name>A0ABV7HJS3_9GAMM</name>
<keyword evidence="2" id="KW-1185">Reference proteome</keyword>
<evidence type="ECO:0000313" key="2">
    <source>
        <dbReference type="Proteomes" id="UP001595476"/>
    </source>
</evidence>